<evidence type="ECO:0000313" key="1">
    <source>
        <dbReference type="EMBL" id="GAI85808.1"/>
    </source>
</evidence>
<dbReference type="AlphaFoldDB" id="X1RYS4"/>
<accession>X1RYS4</accession>
<dbReference type="EMBL" id="BARW01008587">
    <property type="protein sequence ID" value="GAI85808.1"/>
    <property type="molecule type" value="Genomic_DNA"/>
</dbReference>
<feature type="non-terminal residue" evidence="1">
    <location>
        <position position="51"/>
    </location>
</feature>
<comment type="caution">
    <text evidence="1">The sequence shown here is derived from an EMBL/GenBank/DDBJ whole genome shotgun (WGS) entry which is preliminary data.</text>
</comment>
<organism evidence="1">
    <name type="scientific">marine sediment metagenome</name>
    <dbReference type="NCBI Taxonomy" id="412755"/>
    <lineage>
        <taxon>unclassified sequences</taxon>
        <taxon>metagenomes</taxon>
        <taxon>ecological metagenomes</taxon>
    </lineage>
</organism>
<sequence length="51" mass="5562">MIIKCFRCNKGIDTPNASNADYVTADDMIAKEPGEVLIALKHNQATLVKEA</sequence>
<protein>
    <submittedName>
        <fullName evidence="1">Uncharacterized protein</fullName>
    </submittedName>
</protein>
<proteinExistence type="predicted"/>
<reference evidence="1" key="1">
    <citation type="journal article" date="2014" name="Front. Microbiol.">
        <title>High frequency of phylogenetically diverse reductive dehalogenase-homologous genes in deep subseafloor sedimentary metagenomes.</title>
        <authorList>
            <person name="Kawai M."/>
            <person name="Futagami T."/>
            <person name="Toyoda A."/>
            <person name="Takaki Y."/>
            <person name="Nishi S."/>
            <person name="Hori S."/>
            <person name="Arai W."/>
            <person name="Tsubouchi T."/>
            <person name="Morono Y."/>
            <person name="Uchiyama I."/>
            <person name="Ito T."/>
            <person name="Fujiyama A."/>
            <person name="Inagaki F."/>
            <person name="Takami H."/>
        </authorList>
    </citation>
    <scope>NUCLEOTIDE SEQUENCE</scope>
    <source>
        <strain evidence="1">Expedition CK06-06</strain>
    </source>
</reference>
<name>X1RYS4_9ZZZZ</name>
<gene>
    <name evidence="1" type="ORF">S12H4_17540</name>
</gene>